<evidence type="ECO:0000313" key="2">
    <source>
        <dbReference type="EMBL" id="KAG7391665.1"/>
    </source>
</evidence>
<protein>
    <recommendedName>
        <fullName evidence="4">M96 mating-specific protein family</fullName>
    </recommendedName>
</protein>
<proteinExistence type="predicted"/>
<evidence type="ECO:0000313" key="3">
    <source>
        <dbReference type="Proteomes" id="UP000693981"/>
    </source>
</evidence>
<dbReference type="OrthoDB" id="64619at2759"/>
<reference evidence="2" key="1">
    <citation type="submission" date="2021-02" db="EMBL/GenBank/DDBJ databases">
        <authorList>
            <person name="Palmer J.M."/>
        </authorList>
    </citation>
    <scope>NUCLEOTIDE SEQUENCE</scope>
    <source>
        <strain evidence="2">SCRP23</strain>
    </source>
</reference>
<comment type="caution">
    <text evidence="2">The sequence shown here is derived from an EMBL/GenBank/DDBJ whole genome shotgun (WGS) entry which is preliminary data.</text>
</comment>
<dbReference type="EMBL" id="JAGDFL010000353">
    <property type="protein sequence ID" value="KAG7391665.1"/>
    <property type="molecule type" value="Genomic_DNA"/>
</dbReference>
<dbReference type="PANTHER" id="PTHR35796:SF3">
    <property type="entry name" value="BHLH DOMAIN-CONTAINING PROTEIN"/>
    <property type="match status" value="1"/>
</dbReference>
<name>A0A8T1WEM4_9STRA</name>
<sequence length="472" mass="53417">MEHRVADSLAAYMDEGMVGSVLPTGTATAGSTSLLCTDLDQLLELFDGDTNATLNIGDPGIDGSETRNQGPANCTATSETNILQNPFDGCPQSVQVTATAPSQPKQQTKKKKNYDPNRARTERRFEMRCLRKQIKDLELTLKQLQTIQRQKGGAGHDQLALRKKPRVGNIRPGVWEAICARQLQRRLQVERENVYLKKVYSSQVQVARHLQRLMHKSIVLEDTSNAGTKRVDVADTYTEEVEARIFQELRVAVDTAYLEVVTLFEANCAAYPELPTRKPLLYNAVNEFCMGLFDSRVVPFDMRATGDAWWRRWHKYKGQSAAIDGGNVICEKYGLELEDSTTNTTATFYDQQVLKRYMEEDRIVIIWYAYIEPLEINKQRVTGIHFLEKWSALIEPYYCEVETDSSGSRETSTRVSTACIIEPTITDPQLWDEARMAAFTKFLLATSSDYMSTINETIENLLVDQALQSDCE</sequence>
<organism evidence="2 3">
    <name type="scientific">Phytophthora boehmeriae</name>
    <dbReference type="NCBI Taxonomy" id="109152"/>
    <lineage>
        <taxon>Eukaryota</taxon>
        <taxon>Sar</taxon>
        <taxon>Stramenopiles</taxon>
        <taxon>Oomycota</taxon>
        <taxon>Peronosporomycetes</taxon>
        <taxon>Peronosporales</taxon>
        <taxon>Peronosporaceae</taxon>
        <taxon>Phytophthora</taxon>
    </lineage>
</organism>
<evidence type="ECO:0000256" key="1">
    <source>
        <dbReference type="SAM" id="MobiDB-lite"/>
    </source>
</evidence>
<feature type="region of interest" description="Disordered" evidence="1">
    <location>
        <begin position="98"/>
        <end position="118"/>
    </location>
</feature>
<dbReference type="Proteomes" id="UP000693981">
    <property type="component" value="Unassembled WGS sequence"/>
</dbReference>
<dbReference type="PANTHER" id="PTHR35796">
    <property type="entry name" value="HYPOTHETICAL CYTOSOLIC PROTEIN"/>
    <property type="match status" value="1"/>
</dbReference>
<keyword evidence="3" id="KW-1185">Reference proteome</keyword>
<accession>A0A8T1WEM4</accession>
<dbReference type="AlphaFoldDB" id="A0A8T1WEM4"/>
<gene>
    <name evidence="2" type="ORF">PHYBOEH_006628</name>
</gene>
<evidence type="ECO:0008006" key="4">
    <source>
        <dbReference type="Google" id="ProtNLM"/>
    </source>
</evidence>